<keyword evidence="4" id="KW-1185">Reference proteome</keyword>
<proteinExistence type="predicted"/>
<evidence type="ECO:0000313" key="3">
    <source>
        <dbReference type="EMBL" id="KAF2667643.1"/>
    </source>
</evidence>
<evidence type="ECO:0000313" key="4">
    <source>
        <dbReference type="Proteomes" id="UP000799302"/>
    </source>
</evidence>
<reference evidence="3" key="1">
    <citation type="journal article" date="2020" name="Stud. Mycol.">
        <title>101 Dothideomycetes genomes: a test case for predicting lifestyles and emergence of pathogens.</title>
        <authorList>
            <person name="Haridas S."/>
            <person name="Albert R."/>
            <person name="Binder M."/>
            <person name="Bloem J."/>
            <person name="Labutti K."/>
            <person name="Salamov A."/>
            <person name="Andreopoulos B."/>
            <person name="Baker S."/>
            <person name="Barry K."/>
            <person name="Bills G."/>
            <person name="Bluhm B."/>
            <person name="Cannon C."/>
            <person name="Castanera R."/>
            <person name="Culley D."/>
            <person name="Daum C."/>
            <person name="Ezra D."/>
            <person name="Gonzalez J."/>
            <person name="Henrissat B."/>
            <person name="Kuo A."/>
            <person name="Liang C."/>
            <person name="Lipzen A."/>
            <person name="Lutzoni F."/>
            <person name="Magnuson J."/>
            <person name="Mondo S."/>
            <person name="Nolan M."/>
            <person name="Ohm R."/>
            <person name="Pangilinan J."/>
            <person name="Park H.-J."/>
            <person name="Ramirez L."/>
            <person name="Alfaro M."/>
            <person name="Sun H."/>
            <person name="Tritt A."/>
            <person name="Yoshinaga Y."/>
            <person name="Zwiers L.-H."/>
            <person name="Turgeon B."/>
            <person name="Goodwin S."/>
            <person name="Spatafora J."/>
            <person name="Crous P."/>
            <person name="Grigoriev I."/>
        </authorList>
    </citation>
    <scope>NUCLEOTIDE SEQUENCE</scope>
    <source>
        <strain evidence="3">CBS 115976</strain>
    </source>
</reference>
<feature type="region of interest" description="Disordered" evidence="1">
    <location>
        <begin position="875"/>
        <end position="921"/>
    </location>
</feature>
<dbReference type="PANTHER" id="PTHR28067:SF1">
    <property type="entry name" value="DNA REPLICATION REGULATOR SLD3"/>
    <property type="match status" value="1"/>
</dbReference>
<feature type="compositionally biased region" description="Basic and acidic residues" evidence="1">
    <location>
        <begin position="13"/>
        <end position="37"/>
    </location>
</feature>
<feature type="compositionally biased region" description="Polar residues" evidence="1">
    <location>
        <begin position="621"/>
        <end position="630"/>
    </location>
</feature>
<organism evidence="3 4">
    <name type="scientific">Microthyrium microscopicum</name>
    <dbReference type="NCBI Taxonomy" id="703497"/>
    <lineage>
        <taxon>Eukaryota</taxon>
        <taxon>Fungi</taxon>
        <taxon>Dikarya</taxon>
        <taxon>Ascomycota</taxon>
        <taxon>Pezizomycotina</taxon>
        <taxon>Dothideomycetes</taxon>
        <taxon>Dothideomycetes incertae sedis</taxon>
        <taxon>Microthyriales</taxon>
        <taxon>Microthyriaceae</taxon>
        <taxon>Microthyrium</taxon>
    </lineage>
</organism>
<dbReference type="InterPro" id="IPR042511">
    <property type="entry name" value="Sld3"/>
</dbReference>
<evidence type="ECO:0000256" key="1">
    <source>
        <dbReference type="SAM" id="MobiDB-lite"/>
    </source>
</evidence>
<sequence length="936" mass="104386">MAQRVPHLAATAPEKDIDQGPSMEKCRPERNILERQRTNSVNSLPPRSVKGHNRKSSKDASVSLVPIRQIARDEIPLSWLDVSPILNQNTDDPTKSRFFSTFSSALAAWFKNSTTKPSVLIARDRKSKRLCAVEKVRKGEYALCAIGSWVPEEVVMGPQYKGKEATRKTRSLSVESKGVKRKFTEISQDPIEWWQAAVFSEPEQVLPQPEELASPTKKIKLRMESPTPVIVLSQDVPDLTTNESHITPDLDVIQPVVTKEQLFETLVTQYLDSLYVTRASLAFFAKGPLSRTRTAFSSSSINTLEPLFLPDFSAFLRTIILKLNAVDRKYKDKLPALASDLVLSFTDDEEEAEKAKKRKPRKKKLKLNSDGMYSFENEYVRKWWKGDDPDVSSSAEKKDQKIKRRVGELRIRETLLQIVLVLEVLAIESSSEWKAAMSAKANEALETAAMETQAAETQAAETQSAETQALDSQALETQAMDTETNIADNKKLKTNAKPKRKGKKELDLAIHLDLLVDKMAIWHSIEYEADFLAVAPATGKDAMKTWAMDRLGAFCIDVIIPFYKSRVPDHVATMVKKFGGPSNSPEKPRKSAPSRHKDKPKDKPNAKDAAATKPGQRRLQRTATDSQQHSATKRSPLLTRSNTEPAYMLLDRVKREGSEHPLSALPFLGEQKKKVRKDSADKLKLLQRRVVSLKDMGPSRKRKVAADDEIQAAIAAIKKPNRGGIGREAAEERERRVGASAGAGARKQDSRKALNPRSNVQVAATPRHNRKVDIFANKPSDTQRLSIMEEELQHVPSSGAASRVPDTEVRASVVDMISETPSVSRVKRGLFESMKPPSKFSLGLGSLNEVPEAESPMHTNTLHTTNTIFATPVRPRSRSTFNDDSTNHDEHNTVSDSPTLTRKQPINIPATPEKSIHKSPDIFDAMGWNHVEIDGE</sequence>
<feature type="region of interest" description="Disordered" evidence="1">
    <location>
        <begin position="575"/>
        <end position="645"/>
    </location>
</feature>
<dbReference type="AlphaFoldDB" id="A0A6A6U8L9"/>
<name>A0A6A6U8L9_9PEZI</name>
<protein>
    <recommendedName>
        <fullName evidence="2">DNA replication regulator Sld3 C-terminal domain-containing protein</fullName>
    </recommendedName>
</protein>
<evidence type="ECO:0000259" key="2">
    <source>
        <dbReference type="Pfam" id="PF08639"/>
    </source>
</evidence>
<feature type="region of interest" description="Disordered" evidence="1">
    <location>
        <begin position="724"/>
        <end position="761"/>
    </location>
</feature>
<feature type="compositionally biased region" description="Basic and acidic residues" evidence="1">
    <location>
        <begin position="728"/>
        <end position="737"/>
    </location>
</feature>
<dbReference type="Gene3D" id="1.20.58.2130">
    <property type="match status" value="2"/>
</dbReference>
<dbReference type="PANTHER" id="PTHR28067">
    <property type="entry name" value="DNA REPLICATION REGULATOR SLD3"/>
    <property type="match status" value="1"/>
</dbReference>
<feature type="compositionally biased region" description="Polar residues" evidence="1">
    <location>
        <begin position="894"/>
        <end position="904"/>
    </location>
</feature>
<dbReference type="OrthoDB" id="5395343at2759"/>
<dbReference type="Pfam" id="PF08639">
    <property type="entry name" value="Sld3_STD"/>
    <property type="match status" value="1"/>
</dbReference>
<dbReference type="Proteomes" id="UP000799302">
    <property type="component" value="Unassembled WGS sequence"/>
</dbReference>
<dbReference type="InterPro" id="IPR013948">
    <property type="entry name" value="DNA_replication_reg_Sld3_C"/>
</dbReference>
<gene>
    <name evidence="3" type="ORF">BT63DRAFT_297296</name>
</gene>
<accession>A0A6A6U8L9</accession>
<dbReference type="EMBL" id="MU004237">
    <property type="protein sequence ID" value="KAF2667643.1"/>
    <property type="molecule type" value="Genomic_DNA"/>
</dbReference>
<dbReference type="GO" id="GO:0006270">
    <property type="term" value="P:DNA replication initiation"/>
    <property type="evidence" value="ECO:0007669"/>
    <property type="project" value="InterPro"/>
</dbReference>
<feature type="domain" description="DNA replication regulator Sld3 C-terminal" evidence="2">
    <location>
        <begin position="262"/>
        <end position="822"/>
    </location>
</feature>
<feature type="region of interest" description="Disordered" evidence="1">
    <location>
        <begin position="448"/>
        <end position="468"/>
    </location>
</feature>
<dbReference type="GO" id="GO:0031261">
    <property type="term" value="C:DNA replication preinitiation complex"/>
    <property type="evidence" value="ECO:0007669"/>
    <property type="project" value="TreeGrafter"/>
</dbReference>
<feature type="region of interest" description="Disordered" evidence="1">
    <location>
        <begin position="1"/>
        <end position="61"/>
    </location>
</feature>